<comment type="subcellular location">
    <subcellularLocation>
        <location evidence="1">Cell inner membrane</location>
        <topology evidence="1">Single-pass membrane protein</topology>
    </subcellularLocation>
</comment>
<organism evidence="12 13">
    <name type="scientific">Verminephrobacter eiseniae (strain EF01-2)</name>
    <dbReference type="NCBI Taxonomy" id="391735"/>
    <lineage>
        <taxon>Bacteria</taxon>
        <taxon>Pseudomonadati</taxon>
        <taxon>Pseudomonadota</taxon>
        <taxon>Betaproteobacteria</taxon>
        <taxon>Burkholderiales</taxon>
        <taxon>Comamonadaceae</taxon>
        <taxon>Verminephrobacter</taxon>
    </lineage>
</organism>
<reference evidence="13" key="1">
    <citation type="submission" date="2006-12" db="EMBL/GenBank/DDBJ databases">
        <title>Complete sequence of chromosome 1 of Verminephrobacter eiseniae EF01-2.</title>
        <authorList>
            <person name="Copeland A."/>
            <person name="Lucas S."/>
            <person name="Lapidus A."/>
            <person name="Barry K."/>
            <person name="Detter J.C."/>
            <person name="Glavina del Rio T."/>
            <person name="Dalin E."/>
            <person name="Tice H."/>
            <person name="Pitluck S."/>
            <person name="Chertkov O."/>
            <person name="Brettin T."/>
            <person name="Bruce D."/>
            <person name="Han C."/>
            <person name="Tapia R."/>
            <person name="Gilna P."/>
            <person name="Schmutz J."/>
            <person name="Larimer F."/>
            <person name="Land M."/>
            <person name="Hauser L."/>
            <person name="Kyrpides N."/>
            <person name="Kim E."/>
            <person name="Stahl D."/>
            <person name="Richardson P."/>
        </authorList>
    </citation>
    <scope>NUCLEOTIDE SEQUENCE [LARGE SCALE GENOMIC DNA]</scope>
    <source>
        <strain evidence="13">EF01-2</strain>
    </source>
</reference>
<dbReference type="GeneID" id="76462193"/>
<keyword evidence="5" id="KW-0997">Cell inner membrane</keyword>
<dbReference type="PROSITE" id="PS00409">
    <property type="entry name" value="PROKAR_NTER_METHYL"/>
    <property type="match status" value="1"/>
</dbReference>
<keyword evidence="13" id="KW-1185">Reference proteome</keyword>
<keyword evidence="6" id="KW-0812">Transmembrane</keyword>
<evidence type="ECO:0000256" key="3">
    <source>
        <dbReference type="ARBA" id="ARBA00022475"/>
    </source>
</evidence>
<dbReference type="SUPFAM" id="SSF54523">
    <property type="entry name" value="Pili subunits"/>
    <property type="match status" value="1"/>
</dbReference>
<dbReference type="GO" id="GO:0005886">
    <property type="term" value="C:plasma membrane"/>
    <property type="evidence" value="ECO:0007669"/>
    <property type="project" value="UniProtKB-SubCell"/>
</dbReference>
<evidence type="ECO:0000256" key="7">
    <source>
        <dbReference type="ARBA" id="ARBA00022989"/>
    </source>
</evidence>
<dbReference type="EMBL" id="CP000542">
    <property type="protein sequence ID" value="ABM59538.1"/>
    <property type="molecule type" value="Genomic_DNA"/>
</dbReference>
<feature type="domain" description="General secretion pathway GspH" evidence="11">
    <location>
        <begin position="78"/>
        <end position="178"/>
    </location>
</feature>
<keyword evidence="7" id="KW-1133">Transmembrane helix</keyword>
<evidence type="ECO:0000256" key="2">
    <source>
        <dbReference type="ARBA" id="ARBA00021549"/>
    </source>
</evidence>
<evidence type="ECO:0000256" key="8">
    <source>
        <dbReference type="ARBA" id="ARBA00023136"/>
    </source>
</evidence>
<dbReference type="GO" id="GO:0015628">
    <property type="term" value="P:protein secretion by the type II secretion system"/>
    <property type="evidence" value="ECO:0007669"/>
    <property type="project" value="InterPro"/>
</dbReference>
<evidence type="ECO:0000313" key="12">
    <source>
        <dbReference type="EMBL" id="ABM59538.1"/>
    </source>
</evidence>
<evidence type="ECO:0000256" key="6">
    <source>
        <dbReference type="ARBA" id="ARBA00022692"/>
    </source>
</evidence>
<gene>
    <name evidence="12" type="ordered locus">Veis_3829</name>
</gene>
<protein>
    <recommendedName>
        <fullName evidence="2">Type II secretion system protein H</fullName>
    </recommendedName>
    <alternativeName>
        <fullName evidence="10">General secretion pathway protein H</fullName>
    </alternativeName>
</protein>
<dbReference type="Proteomes" id="UP000000374">
    <property type="component" value="Chromosome"/>
</dbReference>
<evidence type="ECO:0000256" key="4">
    <source>
        <dbReference type="ARBA" id="ARBA00022481"/>
    </source>
</evidence>
<dbReference type="InterPro" id="IPR012902">
    <property type="entry name" value="N_methyl_site"/>
</dbReference>
<dbReference type="Gene3D" id="3.55.40.10">
    <property type="entry name" value="minor pseudopilin epsh domain"/>
    <property type="match status" value="1"/>
</dbReference>
<dbReference type="OrthoDB" id="8592199at2"/>
<proteinExistence type="inferred from homology"/>
<dbReference type="AlphaFoldDB" id="A1WPI1"/>
<accession>A1WPI1</accession>
<evidence type="ECO:0000259" key="11">
    <source>
        <dbReference type="Pfam" id="PF12019"/>
    </source>
</evidence>
<dbReference type="InterPro" id="IPR022346">
    <property type="entry name" value="T2SS_GspH"/>
</dbReference>
<dbReference type="KEGG" id="vei:Veis_3829"/>
<evidence type="ECO:0000256" key="9">
    <source>
        <dbReference type="ARBA" id="ARBA00025772"/>
    </source>
</evidence>
<sequence length="222" mass="24500">MTNRPSRAGAAKQGKSMQWQWLRKQLPKNRSCTTVTAARGFTLIELMVTLALAVILGSLAAPSVRDSIIRSRLTNLGNEFIGSILKVRSEAVNRNTCFTLCTSTNAGDPEPTCTAALKPDWNKGWIIFINPTCDSLDPILTPEPEDLLLARPATDADYKLLAGQARMTFNARGGLPKSQWDQINLVYKGKEDPLTKKFAFNICLDALGITRRIPSDRACQDY</sequence>
<evidence type="ECO:0000313" key="13">
    <source>
        <dbReference type="Proteomes" id="UP000000374"/>
    </source>
</evidence>
<dbReference type="NCBIfam" id="TIGR02532">
    <property type="entry name" value="IV_pilin_GFxxxE"/>
    <property type="match status" value="1"/>
</dbReference>
<keyword evidence="4" id="KW-0488">Methylation</keyword>
<name>A1WPI1_VEREI</name>
<dbReference type="eggNOG" id="COG4970">
    <property type="taxonomic scope" value="Bacteria"/>
</dbReference>
<dbReference type="Pfam" id="PF12019">
    <property type="entry name" value="GspH"/>
    <property type="match status" value="1"/>
</dbReference>
<dbReference type="RefSeq" id="WP_011811526.1">
    <property type="nucleotide sequence ID" value="NC_008786.1"/>
</dbReference>
<evidence type="ECO:0000256" key="5">
    <source>
        <dbReference type="ARBA" id="ARBA00022519"/>
    </source>
</evidence>
<comment type="similarity">
    <text evidence="9">Belongs to the GSP H family.</text>
</comment>
<dbReference type="GO" id="GO:0015627">
    <property type="term" value="C:type II protein secretion system complex"/>
    <property type="evidence" value="ECO:0007669"/>
    <property type="project" value="InterPro"/>
</dbReference>
<dbReference type="InterPro" id="IPR045584">
    <property type="entry name" value="Pilin-like"/>
</dbReference>
<dbReference type="STRING" id="391735.Veis_3829"/>
<evidence type="ECO:0000256" key="10">
    <source>
        <dbReference type="ARBA" id="ARBA00030775"/>
    </source>
</evidence>
<evidence type="ECO:0000256" key="1">
    <source>
        <dbReference type="ARBA" id="ARBA00004377"/>
    </source>
</evidence>
<keyword evidence="8" id="KW-0472">Membrane</keyword>
<dbReference type="Pfam" id="PF07963">
    <property type="entry name" value="N_methyl"/>
    <property type="match status" value="1"/>
</dbReference>
<dbReference type="HOGENOM" id="CLU_084761_1_3_4"/>
<keyword evidence="3" id="KW-1003">Cell membrane</keyword>